<evidence type="ECO:0000313" key="1">
    <source>
        <dbReference type="EMBL" id="QHT89791.1"/>
    </source>
</evidence>
<protein>
    <submittedName>
        <fullName evidence="1">Uncharacterized protein</fullName>
    </submittedName>
</protein>
<organism evidence="1">
    <name type="scientific">viral metagenome</name>
    <dbReference type="NCBI Taxonomy" id="1070528"/>
    <lineage>
        <taxon>unclassified sequences</taxon>
        <taxon>metagenomes</taxon>
        <taxon>organismal metagenomes</taxon>
    </lineage>
</organism>
<reference evidence="1" key="1">
    <citation type="journal article" date="2020" name="Nature">
        <title>Giant virus diversity and host interactions through global metagenomics.</title>
        <authorList>
            <person name="Schulz F."/>
            <person name="Roux S."/>
            <person name="Paez-Espino D."/>
            <person name="Jungbluth S."/>
            <person name="Walsh D.A."/>
            <person name="Denef V.J."/>
            <person name="McMahon K.D."/>
            <person name="Konstantinidis K.T."/>
            <person name="Eloe-Fadrosh E.A."/>
            <person name="Kyrpides N.C."/>
            <person name="Woyke T."/>
        </authorList>
    </citation>
    <scope>NUCLEOTIDE SEQUENCE</scope>
    <source>
        <strain evidence="1">GVMAG-M-3300023184-62</strain>
    </source>
</reference>
<dbReference type="AlphaFoldDB" id="A0A6C0I9U2"/>
<sequence length="94" mass="10901">MTDTIICISKDYINADDLVGLQEYFADLQESEFSSEPSWDYIFQKVYLHACLKKRATTAEWLIETVFPKLGAIQQIALRQIFSYGKHLLNHTNI</sequence>
<dbReference type="EMBL" id="MN740152">
    <property type="protein sequence ID" value="QHT89791.1"/>
    <property type="molecule type" value="Genomic_DNA"/>
</dbReference>
<name>A0A6C0I9U2_9ZZZZ</name>
<accession>A0A6C0I9U2</accession>
<proteinExistence type="predicted"/>